<dbReference type="CDD" id="cd00093">
    <property type="entry name" value="HTH_XRE"/>
    <property type="match status" value="1"/>
</dbReference>
<dbReference type="GO" id="GO:0003677">
    <property type="term" value="F:DNA binding"/>
    <property type="evidence" value="ECO:0007669"/>
    <property type="project" value="UniProtKB-KW"/>
</dbReference>
<comment type="caution">
    <text evidence="6">The sequence shown here is derived from an EMBL/GenBank/DDBJ whole genome shotgun (WGS) entry which is preliminary data.</text>
</comment>
<keyword evidence="1 4" id="KW-0805">Transcription regulation</keyword>
<evidence type="ECO:0000256" key="3">
    <source>
        <dbReference type="ARBA" id="ARBA00023163"/>
    </source>
</evidence>
<dbReference type="PROSITE" id="PS50943">
    <property type="entry name" value="HTH_CROC1"/>
    <property type="match status" value="1"/>
</dbReference>
<dbReference type="InterPro" id="IPR020886">
    <property type="entry name" value="MTH_967-like"/>
</dbReference>
<dbReference type="InterPro" id="IPR059051">
    <property type="entry name" value="MTH_967_PDDEXK"/>
</dbReference>
<dbReference type="SMART" id="SM00530">
    <property type="entry name" value="HTH_XRE"/>
    <property type="match status" value="1"/>
</dbReference>
<evidence type="ECO:0000259" key="5">
    <source>
        <dbReference type="PROSITE" id="PS50943"/>
    </source>
</evidence>
<accession>A0A939C6S6</accession>
<sequence>MRETIILKAIALLREHGFSVESFLHSNACFDLVAKRPGLTLVLKAFNNIDGLREEHAAELRKIASLFNATVLVIGEKSKAFSLKTGILYERYGLAALSLGSFKGLLNEKFPSVRYFKGKSIVELDNEKLREKRKQLGLTLQELAERLDTTVESVHRYEKGATASLSTAEKLEDALATNLIKKIDLFAAEKPSQAEIKGFYSEQIDDEALGKVHDLGVSIALFRHSPFRAYSSPKEGLLIGKGVKKLEIRKRAVELGKAKDVFKAKPLIIAHEARYKQVDHIPIVAEEELGSLGKFKDLMHLIKEREKLD</sequence>
<evidence type="ECO:0000313" key="7">
    <source>
        <dbReference type="Proteomes" id="UP000809243"/>
    </source>
</evidence>
<keyword evidence="3 4" id="KW-0804">Transcription</keyword>
<dbReference type="Pfam" id="PF26553">
    <property type="entry name" value="PDDEXK_19"/>
    <property type="match status" value="1"/>
</dbReference>
<evidence type="ECO:0000256" key="4">
    <source>
        <dbReference type="HAMAP-Rule" id="MF_00584"/>
    </source>
</evidence>
<gene>
    <name evidence="6" type="ORF">JW744_04860</name>
</gene>
<dbReference type="InterPro" id="IPR010982">
    <property type="entry name" value="Lambda_DNA-bd_dom_sf"/>
</dbReference>
<dbReference type="InterPro" id="IPR001387">
    <property type="entry name" value="Cro/C1-type_HTH"/>
</dbReference>
<dbReference type="GO" id="GO:0003700">
    <property type="term" value="F:DNA-binding transcription factor activity"/>
    <property type="evidence" value="ECO:0007669"/>
    <property type="project" value="UniProtKB-UniRule"/>
</dbReference>
<evidence type="ECO:0000256" key="1">
    <source>
        <dbReference type="ARBA" id="ARBA00023015"/>
    </source>
</evidence>
<dbReference type="AlphaFoldDB" id="A0A939C6S6"/>
<reference evidence="6" key="1">
    <citation type="submission" date="2021-01" db="EMBL/GenBank/DDBJ databases">
        <title>Active Sulfur Cycling in an Early Earth Analoge.</title>
        <authorList>
            <person name="Hahn C.R."/>
            <person name="Youssef N.H."/>
            <person name="Elshahed M."/>
        </authorList>
    </citation>
    <scope>NUCLEOTIDE SEQUENCE</scope>
    <source>
        <strain evidence="6">Zod_Metabat.1151</strain>
    </source>
</reference>
<name>A0A939C6S6_9ARCH</name>
<dbReference type="Gene3D" id="1.10.260.40">
    <property type="entry name" value="lambda repressor-like DNA-binding domains"/>
    <property type="match status" value="1"/>
</dbReference>
<evidence type="ECO:0000256" key="2">
    <source>
        <dbReference type="ARBA" id="ARBA00023125"/>
    </source>
</evidence>
<keyword evidence="2 4" id="KW-0238">DNA-binding</keyword>
<evidence type="ECO:0000313" key="6">
    <source>
        <dbReference type="EMBL" id="MBN2067773.1"/>
    </source>
</evidence>
<organism evidence="6 7">
    <name type="scientific">Candidatus Iainarchaeum sp</name>
    <dbReference type="NCBI Taxonomy" id="3101447"/>
    <lineage>
        <taxon>Archaea</taxon>
        <taxon>Candidatus Iainarchaeota</taxon>
        <taxon>Candidatus Iainarchaeia</taxon>
        <taxon>Candidatus Iainarchaeales</taxon>
        <taxon>Candidatus Iainarchaeaceae</taxon>
        <taxon>Candidatus Iainarchaeum</taxon>
    </lineage>
</organism>
<dbReference type="Pfam" id="PF01381">
    <property type="entry name" value="HTH_3"/>
    <property type="match status" value="1"/>
</dbReference>
<dbReference type="SUPFAM" id="SSF47413">
    <property type="entry name" value="lambda repressor-like DNA-binding domains"/>
    <property type="match status" value="1"/>
</dbReference>
<feature type="domain" description="HTH cro/C1-type" evidence="5">
    <location>
        <begin position="129"/>
        <end position="186"/>
    </location>
</feature>
<dbReference type="Proteomes" id="UP000809243">
    <property type="component" value="Unassembled WGS sequence"/>
</dbReference>
<proteinExistence type="inferred from homology"/>
<dbReference type="HAMAP" id="MF_00584">
    <property type="entry name" value="HTH_type_cro_C1"/>
    <property type="match status" value="1"/>
</dbReference>
<protein>
    <recommendedName>
        <fullName evidence="4">Putative HTH-type transcriptional regulatory protein JW744_04860</fullName>
    </recommendedName>
</protein>
<dbReference type="EMBL" id="JAFGDB010000084">
    <property type="protein sequence ID" value="MBN2067773.1"/>
    <property type="molecule type" value="Genomic_DNA"/>
</dbReference>